<proteinExistence type="predicted"/>
<dbReference type="EMBL" id="JACGWJ010000009">
    <property type="protein sequence ID" value="KAL0400205.1"/>
    <property type="molecule type" value="Genomic_DNA"/>
</dbReference>
<evidence type="ECO:0000256" key="1">
    <source>
        <dbReference type="SAM" id="MobiDB-lite"/>
    </source>
</evidence>
<sequence length="118" mass="13260">MFSKYFQELSDKERERGGSTPASRSARGTPASSTSKGKRPMSPSEGHLLRSLQEDQGWLDRDPSTSPPSLPCLRLLFPSKRKSGYLLGPSSFMGLFSRSSFTLEEQRLLPWRLHLCRG</sequence>
<feature type="region of interest" description="Disordered" evidence="1">
    <location>
        <begin position="1"/>
        <end position="71"/>
    </location>
</feature>
<comment type="caution">
    <text evidence="2">The sequence shown here is derived from an EMBL/GenBank/DDBJ whole genome shotgun (WGS) entry which is preliminary data.</text>
</comment>
<dbReference type="AlphaFoldDB" id="A0AAW2T675"/>
<evidence type="ECO:0000313" key="2">
    <source>
        <dbReference type="EMBL" id="KAL0400205.1"/>
    </source>
</evidence>
<protein>
    <submittedName>
        <fullName evidence="2">Uncharacterized protein</fullName>
    </submittedName>
</protein>
<name>A0AAW2T675_SESRA</name>
<gene>
    <name evidence="2" type="ORF">Sradi_2363800</name>
</gene>
<accession>A0AAW2T675</accession>
<reference evidence="2" key="1">
    <citation type="submission" date="2020-06" db="EMBL/GenBank/DDBJ databases">
        <authorList>
            <person name="Li T."/>
            <person name="Hu X."/>
            <person name="Zhang T."/>
            <person name="Song X."/>
            <person name="Zhang H."/>
            <person name="Dai N."/>
            <person name="Sheng W."/>
            <person name="Hou X."/>
            <person name="Wei L."/>
        </authorList>
    </citation>
    <scope>NUCLEOTIDE SEQUENCE</scope>
    <source>
        <strain evidence="2">G02</strain>
        <tissue evidence="2">Leaf</tissue>
    </source>
</reference>
<reference evidence="2" key="2">
    <citation type="journal article" date="2024" name="Plant">
        <title>Genomic evolution and insights into agronomic trait innovations of Sesamum species.</title>
        <authorList>
            <person name="Miao H."/>
            <person name="Wang L."/>
            <person name="Qu L."/>
            <person name="Liu H."/>
            <person name="Sun Y."/>
            <person name="Le M."/>
            <person name="Wang Q."/>
            <person name="Wei S."/>
            <person name="Zheng Y."/>
            <person name="Lin W."/>
            <person name="Duan Y."/>
            <person name="Cao H."/>
            <person name="Xiong S."/>
            <person name="Wang X."/>
            <person name="Wei L."/>
            <person name="Li C."/>
            <person name="Ma Q."/>
            <person name="Ju M."/>
            <person name="Zhao R."/>
            <person name="Li G."/>
            <person name="Mu C."/>
            <person name="Tian Q."/>
            <person name="Mei H."/>
            <person name="Zhang T."/>
            <person name="Gao T."/>
            <person name="Zhang H."/>
        </authorList>
    </citation>
    <scope>NUCLEOTIDE SEQUENCE</scope>
    <source>
        <strain evidence="2">G02</strain>
    </source>
</reference>
<organism evidence="2">
    <name type="scientific">Sesamum radiatum</name>
    <name type="common">Black benniseed</name>
    <dbReference type="NCBI Taxonomy" id="300843"/>
    <lineage>
        <taxon>Eukaryota</taxon>
        <taxon>Viridiplantae</taxon>
        <taxon>Streptophyta</taxon>
        <taxon>Embryophyta</taxon>
        <taxon>Tracheophyta</taxon>
        <taxon>Spermatophyta</taxon>
        <taxon>Magnoliopsida</taxon>
        <taxon>eudicotyledons</taxon>
        <taxon>Gunneridae</taxon>
        <taxon>Pentapetalae</taxon>
        <taxon>asterids</taxon>
        <taxon>lamiids</taxon>
        <taxon>Lamiales</taxon>
        <taxon>Pedaliaceae</taxon>
        <taxon>Sesamum</taxon>
    </lineage>
</organism>